<dbReference type="InterPro" id="IPR043502">
    <property type="entry name" value="DNA/RNA_pol_sf"/>
</dbReference>
<dbReference type="Proteomes" id="UP000054359">
    <property type="component" value="Unassembled WGS sequence"/>
</dbReference>
<dbReference type="AlphaFoldDB" id="A0A087UH62"/>
<dbReference type="Pfam" id="PF00078">
    <property type="entry name" value="RVT_1"/>
    <property type="match status" value="1"/>
</dbReference>
<protein>
    <submittedName>
        <fullName evidence="2">RNA-directed DNA polymerase from mobile element jockey</fullName>
    </submittedName>
</protein>
<keyword evidence="3" id="KW-1185">Reference proteome</keyword>
<gene>
    <name evidence="2" type="ORF">X975_08464</name>
</gene>
<evidence type="ECO:0000313" key="3">
    <source>
        <dbReference type="Proteomes" id="UP000054359"/>
    </source>
</evidence>
<keyword evidence="2" id="KW-0695">RNA-directed DNA polymerase</keyword>
<keyword evidence="2" id="KW-0808">Transferase</keyword>
<evidence type="ECO:0000313" key="2">
    <source>
        <dbReference type="EMBL" id="KFM76701.1"/>
    </source>
</evidence>
<dbReference type="SUPFAM" id="SSF56672">
    <property type="entry name" value="DNA/RNA polymerases"/>
    <property type="match status" value="1"/>
</dbReference>
<name>A0A087UH62_STEMI</name>
<dbReference type="InterPro" id="IPR000477">
    <property type="entry name" value="RT_dom"/>
</dbReference>
<keyword evidence="2" id="KW-0548">Nucleotidyltransferase</keyword>
<dbReference type="EMBL" id="KK119776">
    <property type="protein sequence ID" value="KFM76701.1"/>
    <property type="molecule type" value="Genomic_DNA"/>
</dbReference>
<dbReference type="STRING" id="407821.A0A087UH62"/>
<dbReference type="PANTHER" id="PTHR33332">
    <property type="entry name" value="REVERSE TRANSCRIPTASE DOMAIN-CONTAINING PROTEIN"/>
    <property type="match status" value="1"/>
</dbReference>
<dbReference type="GO" id="GO:0003964">
    <property type="term" value="F:RNA-directed DNA polymerase activity"/>
    <property type="evidence" value="ECO:0007669"/>
    <property type="project" value="UniProtKB-KW"/>
</dbReference>
<dbReference type="CDD" id="cd01650">
    <property type="entry name" value="RT_nLTR_like"/>
    <property type="match status" value="1"/>
</dbReference>
<dbReference type="PROSITE" id="PS50878">
    <property type="entry name" value="RT_POL"/>
    <property type="match status" value="1"/>
</dbReference>
<organism evidence="2 3">
    <name type="scientific">Stegodyphus mimosarum</name>
    <name type="common">African social velvet spider</name>
    <dbReference type="NCBI Taxonomy" id="407821"/>
    <lineage>
        <taxon>Eukaryota</taxon>
        <taxon>Metazoa</taxon>
        <taxon>Ecdysozoa</taxon>
        <taxon>Arthropoda</taxon>
        <taxon>Chelicerata</taxon>
        <taxon>Arachnida</taxon>
        <taxon>Araneae</taxon>
        <taxon>Araneomorphae</taxon>
        <taxon>Entelegynae</taxon>
        <taxon>Eresoidea</taxon>
        <taxon>Eresidae</taxon>
        <taxon>Stegodyphus</taxon>
    </lineage>
</organism>
<dbReference type="OrthoDB" id="6437051at2759"/>
<reference evidence="2 3" key="1">
    <citation type="submission" date="2013-11" db="EMBL/GenBank/DDBJ databases">
        <title>Genome sequencing of Stegodyphus mimosarum.</title>
        <authorList>
            <person name="Bechsgaard J."/>
        </authorList>
    </citation>
    <scope>NUCLEOTIDE SEQUENCE [LARGE SCALE GENOMIC DNA]</scope>
</reference>
<accession>A0A087UH62</accession>
<sequence length="266" mass="30764">MGRWQENILYFTDTGKHFYSIQIFKLYTDGFNWKFPTGAIFLDIAKAFDSVWHRGLIYKLIKLNFPDHGIRLIVSYLQDRSFAVKIGNSVSTRRNIFAGVPQGSVLSPYLYNIYTCDIPEDSQITIALFADDTAVMIQASTATVVQLFLQHYLNHLEKWLISWKIAVNSEKSKAIIFRKGQTNFTLPRPLLVDVEIDWVDEVKYLGVILDKKLTFQKHRRETLKKINITLATMRPLLDRRSHMSVSNKLNSYKSILQPALLYAIPV</sequence>
<dbReference type="OMA" id="WQENILY"/>
<feature type="domain" description="Reverse transcriptase" evidence="1">
    <location>
        <begin position="1"/>
        <end position="209"/>
    </location>
</feature>
<proteinExistence type="predicted"/>
<feature type="non-terminal residue" evidence="2">
    <location>
        <position position="266"/>
    </location>
</feature>
<evidence type="ECO:0000259" key="1">
    <source>
        <dbReference type="PROSITE" id="PS50878"/>
    </source>
</evidence>